<accession>A0A6A6DII2</accession>
<evidence type="ECO:0000313" key="3">
    <source>
        <dbReference type="Proteomes" id="UP000800200"/>
    </source>
</evidence>
<evidence type="ECO:0000313" key="2">
    <source>
        <dbReference type="EMBL" id="KAF2178945.1"/>
    </source>
</evidence>
<organism evidence="2 3">
    <name type="scientific">Zopfia rhizophila CBS 207.26</name>
    <dbReference type="NCBI Taxonomy" id="1314779"/>
    <lineage>
        <taxon>Eukaryota</taxon>
        <taxon>Fungi</taxon>
        <taxon>Dikarya</taxon>
        <taxon>Ascomycota</taxon>
        <taxon>Pezizomycotina</taxon>
        <taxon>Dothideomycetes</taxon>
        <taxon>Dothideomycetes incertae sedis</taxon>
        <taxon>Zopfiaceae</taxon>
        <taxon>Zopfia</taxon>
    </lineage>
</organism>
<keyword evidence="3" id="KW-1185">Reference proteome</keyword>
<dbReference type="AlphaFoldDB" id="A0A6A6DII2"/>
<dbReference type="Proteomes" id="UP000800200">
    <property type="component" value="Unassembled WGS sequence"/>
</dbReference>
<sequence length="381" mass="43385">MSAGLNMDTSVDPQLESKFFVAPAEIRRAIYVHLIPDQIHLFLHEKGLRLSACVQRDEDGDPDCIKQRSNEANLLTDPHASDPIYALRLRSSWGSHWRCEESVMRVREKDCETDCNVAAMALLLVCKRMFTDVAEMMADIAALQINGLDALRILVPQSGVLKSGRSSTSTLLNCVLPSLKELDISLRLPLSAYDALENAGNSTSSKSSSMDHSISAWTGLRPAIERLSKLRRLRIWLDHEERCPWSMVNERAVLSPLASLGNNPNLDISIDLPKLHPKWENLDRHFTEDSPPLTLTIHRRYRQRYHGIESSDGSIRVKYDPDFPTLHGLALMEDMTIEEVEEMERTSWKRGGDPYREFLDRWPHHVNPPAWVWECTVSARQ</sequence>
<dbReference type="InterPro" id="IPR056632">
    <property type="entry name" value="DUF7730"/>
</dbReference>
<dbReference type="EMBL" id="ML994671">
    <property type="protein sequence ID" value="KAF2178945.1"/>
    <property type="molecule type" value="Genomic_DNA"/>
</dbReference>
<protein>
    <recommendedName>
        <fullName evidence="1">DUF7730 domain-containing protein</fullName>
    </recommendedName>
</protein>
<name>A0A6A6DII2_9PEZI</name>
<proteinExistence type="predicted"/>
<evidence type="ECO:0000259" key="1">
    <source>
        <dbReference type="Pfam" id="PF24864"/>
    </source>
</evidence>
<dbReference type="OrthoDB" id="4757095at2759"/>
<gene>
    <name evidence="2" type="ORF">K469DRAFT_674902</name>
</gene>
<feature type="domain" description="DUF7730" evidence="1">
    <location>
        <begin position="13"/>
        <end position="263"/>
    </location>
</feature>
<reference evidence="2" key="1">
    <citation type="journal article" date="2020" name="Stud. Mycol.">
        <title>101 Dothideomycetes genomes: a test case for predicting lifestyles and emergence of pathogens.</title>
        <authorList>
            <person name="Haridas S."/>
            <person name="Albert R."/>
            <person name="Binder M."/>
            <person name="Bloem J."/>
            <person name="Labutti K."/>
            <person name="Salamov A."/>
            <person name="Andreopoulos B."/>
            <person name="Baker S."/>
            <person name="Barry K."/>
            <person name="Bills G."/>
            <person name="Bluhm B."/>
            <person name="Cannon C."/>
            <person name="Castanera R."/>
            <person name="Culley D."/>
            <person name="Daum C."/>
            <person name="Ezra D."/>
            <person name="Gonzalez J."/>
            <person name="Henrissat B."/>
            <person name="Kuo A."/>
            <person name="Liang C."/>
            <person name="Lipzen A."/>
            <person name="Lutzoni F."/>
            <person name="Magnuson J."/>
            <person name="Mondo S."/>
            <person name="Nolan M."/>
            <person name="Ohm R."/>
            <person name="Pangilinan J."/>
            <person name="Park H.-J."/>
            <person name="Ramirez L."/>
            <person name="Alfaro M."/>
            <person name="Sun H."/>
            <person name="Tritt A."/>
            <person name="Yoshinaga Y."/>
            <person name="Zwiers L.-H."/>
            <person name="Turgeon B."/>
            <person name="Goodwin S."/>
            <person name="Spatafora J."/>
            <person name="Crous P."/>
            <person name="Grigoriev I."/>
        </authorList>
    </citation>
    <scope>NUCLEOTIDE SEQUENCE</scope>
    <source>
        <strain evidence="2">CBS 207.26</strain>
    </source>
</reference>
<dbReference type="Pfam" id="PF24864">
    <property type="entry name" value="DUF7730"/>
    <property type="match status" value="1"/>
</dbReference>